<evidence type="ECO:0000313" key="2">
    <source>
        <dbReference type="EMBL" id="KAJ7366046.1"/>
    </source>
</evidence>
<keyword evidence="3" id="KW-1185">Reference proteome</keyword>
<evidence type="ECO:0000256" key="1">
    <source>
        <dbReference type="SAM" id="MobiDB-lite"/>
    </source>
</evidence>
<sequence length="366" mass="39638">MGGRPGSGRFERAQAAGVAGAGADDMLGHCPGLILWPSMFIPMPPPELAFACAAIVVDLGEGDTQSEAAMEALWEYQNFLRERFNPPPDDPSWVMSDALSSAGDANSIHNSIFSVSSVGTEALDVMWEYLSELNTRFEVPPERARPVRGEPMPTATQPSKRGSVAESTSTAATSSTDSGSTMLRPCKSRSRGSRGRDPASTVLIKERISPEDTAPFDSRLVFAVDGPTPPARRAHAAHAQHTRAHQRRLRLAPHMGRRHRALDVPHAAGVPELAPTAVHTPRDVPGHAPCARTPAVLSPSRRWRSRAIAFLTLYSTPVLLHCLLASKIMAMIRRHVCMSTTLSGSELYTHASIPSSYPFCNMYFIS</sequence>
<dbReference type="EMBL" id="JARIHO010000002">
    <property type="protein sequence ID" value="KAJ7366046.1"/>
    <property type="molecule type" value="Genomic_DNA"/>
</dbReference>
<gene>
    <name evidence="2" type="ORF">DFH08DRAFT_948109</name>
</gene>
<evidence type="ECO:0000313" key="3">
    <source>
        <dbReference type="Proteomes" id="UP001218218"/>
    </source>
</evidence>
<feature type="compositionally biased region" description="Low complexity" evidence="1">
    <location>
        <begin position="164"/>
        <end position="181"/>
    </location>
</feature>
<dbReference type="AlphaFoldDB" id="A0AAD7AQC3"/>
<protein>
    <submittedName>
        <fullName evidence="2">Uncharacterized protein</fullName>
    </submittedName>
</protein>
<feature type="region of interest" description="Disordered" evidence="1">
    <location>
        <begin position="141"/>
        <end position="210"/>
    </location>
</feature>
<dbReference type="Proteomes" id="UP001218218">
    <property type="component" value="Unassembled WGS sequence"/>
</dbReference>
<name>A0AAD7AQC3_9AGAR</name>
<comment type="caution">
    <text evidence="2">The sequence shown here is derived from an EMBL/GenBank/DDBJ whole genome shotgun (WGS) entry which is preliminary data.</text>
</comment>
<accession>A0AAD7AQC3</accession>
<reference evidence="2" key="1">
    <citation type="submission" date="2023-03" db="EMBL/GenBank/DDBJ databases">
        <title>Massive genome expansion in bonnet fungi (Mycena s.s.) driven by repeated elements and novel gene families across ecological guilds.</title>
        <authorList>
            <consortium name="Lawrence Berkeley National Laboratory"/>
            <person name="Harder C.B."/>
            <person name="Miyauchi S."/>
            <person name="Viragh M."/>
            <person name="Kuo A."/>
            <person name="Thoen E."/>
            <person name="Andreopoulos B."/>
            <person name="Lu D."/>
            <person name="Skrede I."/>
            <person name="Drula E."/>
            <person name="Henrissat B."/>
            <person name="Morin E."/>
            <person name="Kohler A."/>
            <person name="Barry K."/>
            <person name="LaButti K."/>
            <person name="Morin E."/>
            <person name="Salamov A."/>
            <person name="Lipzen A."/>
            <person name="Mereny Z."/>
            <person name="Hegedus B."/>
            <person name="Baldrian P."/>
            <person name="Stursova M."/>
            <person name="Weitz H."/>
            <person name="Taylor A."/>
            <person name="Grigoriev I.V."/>
            <person name="Nagy L.G."/>
            <person name="Martin F."/>
            <person name="Kauserud H."/>
        </authorList>
    </citation>
    <scope>NUCLEOTIDE SEQUENCE</scope>
    <source>
        <strain evidence="2">CBHHK002</strain>
    </source>
</reference>
<organism evidence="2 3">
    <name type="scientific">Mycena albidolilacea</name>
    <dbReference type="NCBI Taxonomy" id="1033008"/>
    <lineage>
        <taxon>Eukaryota</taxon>
        <taxon>Fungi</taxon>
        <taxon>Dikarya</taxon>
        <taxon>Basidiomycota</taxon>
        <taxon>Agaricomycotina</taxon>
        <taxon>Agaricomycetes</taxon>
        <taxon>Agaricomycetidae</taxon>
        <taxon>Agaricales</taxon>
        <taxon>Marasmiineae</taxon>
        <taxon>Mycenaceae</taxon>
        <taxon>Mycena</taxon>
    </lineage>
</organism>
<proteinExistence type="predicted"/>